<dbReference type="PATRIC" id="fig|1619313.3.peg.694"/>
<dbReference type="KEGG" id="ege:EM595_0665"/>
<reference evidence="2" key="1">
    <citation type="submission" date="2015-11" db="EMBL/GenBank/DDBJ databases">
        <authorList>
            <person name="Blom J."/>
        </authorList>
    </citation>
    <scope>NUCLEOTIDE SEQUENCE [LARGE SCALE GENOMIC DNA]</scope>
</reference>
<proteinExistence type="predicted"/>
<evidence type="ECO:0000313" key="1">
    <source>
        <dbReference type="EMBL" id="CUU22901.1"/>
    </source>
</evidence>
<organism evidence="1 2">
    <name type="scientific">Duffyella gerundensis</name>
    <dbReference type="NCBI Taxonomy" id="1619313"/>
    <lineage>
        <taxon>Bacteria</taxon>
        <taxon>Pseudomonadati</taxon>
        <taxon>Pseudomonadota</taxon>
        <taxon>Gammaproteobacteria</taxon>
        <taxon>Enterobacterales</taxon>
        <taxon>Erwiniaceae</taxon>
        <taxon>Duffyella</taxon>
    </lineage>
</organism>
<gene>
    <name evidence="1" type="ORF">EM595_0665</name>
</gene>
<keyword evidence="2" id="KW-1185">Reference proteome</keyword>
<dbReference type="Proteomes" id="UP000059419">
    <property type="component" value="Chromosome 1"/>
</dbReference>
<accession>A0A0U5L1B6</accession>
<evidence type="ECO:0000313" key="2">
    <source>
        <dbReference type="Proteomes" id="UP000059419"/>
    </source>
</evidence>
<dbReference type="AlphaFoldDB" id="A0A0U5L1B6"/>
<dbReference type="EMBL" id="LN907827">
    <property type="protein sequence ID" value="CUU22901.1"/>
    <property type="molecule type" value="Genomic_DNA"/>
</dbReference>
<sequence length="50" mass="5872">MLEDQHTLSRHRHTHYVFDPSSISANDIFRDATRQDGFRTAIAMPEWIIS</sequence>
<name>A0A0U5L1B6_9GAMM</name>
<protein>
    <submittedName>
        <fullName evidence="1">Uncharacterized protein</fullName>
    </submittedName>
</protein>